<keyword evidence="1 4" id="KW-0808">Transferase</keyword>
<organism evidence="4 5">
    <name type="scientific">Gordonia asplenii</name>
    <dbReference type="NCBI Taxonomy" id="2725283"/>
    <lineage>
        <taxon>Bacteria</taxon>
        <taxon>Bacillati</taxon>
        <taxon>Actinomycetota</taxon>
        <taxon>Actinomycetes</taxon>
        <taxon>Mycobacteriales</taxon>
        <taxon>Gordoniaceae</taxon>
        <taxon>Gordonia</taxon>
    </lineage>
</organism>
<dbReference type="Pfam" id="PF09037">
    <property type="entry name" value="Sulphotransf"/>
    <property type="match status" value="1"/>
</dbReference>
<dbReference type="Gene3D" id="3.40.50.300">
    <property type="entry name" value="P-loop containing nucleotide triphosphate hydrolases"/>
    <property type="match status" value="1"/>
</dbReference>
<dbReference type="InterPro" id="IPR027417">
    <property type="entry name" value="P-loop_NTPase"/>
</dbReference>
<dbReference type="EMBL" id="JABBNB010000028">
    <property type="protein sequence ID" value="NMO03923.1"/>
    <property type="molecule type" value="Genomic_DNA"/>
</dbReference>
<name>A0A848L5K3_9ACTN</name>
<sequence length="269" mass="29437">MSASSRASSPRSYLVCASQRSGSTLLVETLRSSGVAGHPQEFFQYLSQTSLAPQPSDWFVGVDDRSILTLLAPDKPGVESTETADDWRARILREGSTDNGVWGGKLMWNQTPLVLERAAGLTGRTGTDLHSALGDILGDVLYIKVTRQDVVSQAVSFWRAVQTNTWRGRPAAGDDVAQYHQGAIAHLVKVLQEQELGWRTYFADHGIEPVEVAYADLANNTAEVLGRVIDAIGLNIEVPPPALKRQADKRSDEWVDRFRDSAPGQELPV</sequence>
<reference evidence="4 5" key="1">
    <citation type="submission" date="2020-04" db="EMBL/GenBank/DDBJ databases">
        <title>Gordonia sp. nov. TBRC 11910.</title>
        <authorList>
            <person name="Suriyachadkun C."/>
        </authorList>
    </citation>
    <scope>NUCLEOTIDE SEQUENCE [LARGE SCALE GENOMIC DNA]</scope>
    <source>
        <strain evidence="4 5">TBRC 11910</strain>
    </source>
</reference>
<keyword evidence="5" id="KW-1185">Reference proteome</keyword>
<evidence type="ECO:0000256" key="2">
    <source>
        <dbReference type="PIRSR" id="PIRSR021497-1"/>
    </source>
</evidence>
<feature type="domain" description="Sulphotransferase Stf0" evidence="3">
    <location>
        <begin position="12"/>
        <end position="260"/>
    </location>
</feature>
<evidence type="ECO:0000256" key="1">
    <source>
        <dbReference type="PIRNR" id="PIRNR021497"/>
    </source>
</evidence>
<dbReference type="Proteomes" id="UP000550729">
    <property type="component" value="Unassembled WGS sequence"/>
</dbReference>
<proteinExistence type="inferred from homology"/>
<dbReference type="SUPFAM" id="SSF52540">
    <property type="entry name" value="P-loop containing nucleoside triphosphate hydrolases"/>
    <property type="match status" value="1"/>
</dbReference>
<dbReference type="GO" id="GO:0016740">
    <property type="term" value="F:transferase activity"/>
    <property type="evidence" value="ECO:0007669"/>
    <property type="project" value="UniProtKB-UniRule"/>
</dbReference>
<dbReference type="InterPro" id="IPR024628">
    <property type="entry name" value="Sulfotransferase_Stf0_dom"/>
</dbReference>
<dbReference type="RefSeq" id="WP_170196422.1">
    <property type="nucleotide sequence ID" value="NZ_JABBNB010000028.1"/>
</dbReference>
<comment type="pathway">
    <text evidence="1">Glycolipid metabolism.</text>
</comment>
<dbReference type="PIRSF" id="PIRSF021497">
    <property type="entry name" value="Sulphotransferase_Stf0"/>
    <property type="match status" value="1"/>
</dbReference>
<gene>
    <name evidence="4" type="ORF">HH308_22165</name>
</gene>
<evidence type="ECO:0000313" key="5">
    <source>
        <dbReference type="Proteomes" id="UP000550729"/>
    </source>
</evidence>
<evidence type="ECO:0000313" key="4">
    <source>
        <dbReference type="EMBL" id="NMO03923.1"/>
    </source>
</evidence>
<accession>A0A848L5K3</accession>
<comment type="function">
    <text evidence="1">Catalyzes the sulfuryl group transfer from 3'-phosphoadenosine-5'-phosphosulfate (PAPS) to trehalose, leading to trehalose-2-sulfate (T2S).</text>
</comment>
<comment type="caution">
    <text evidence="4">The sequence shown here is derived from an EMBL/GenBank/DDBJ whole genome shotgun (WGS) entry which is preliminary data.</text>
</comment>
<comment type="similarity">
    <text evidence="1">Belongs to the Stf0 sulfotransferase family.</text>
</comment>
<protein>
    <recommendedName>
        <fullName evidence="1">Trehalose 2-sulfotransferase</fullName>
    </recommendedName>
</protein>
<dbReference type="InterPro" id="IPR015124">
    <property type="entry name" value="Stf0"/>
</dbReference>
<feature type="active site" description="Proton acceptor" evidence="2">
    <location>
        <position position="41"/>
    </location>
</feature>
<comment type="catalytic activity">
    <reaction evidence="1">
        <text>alpha,alpha-trehalose + 3'-phosphoadenylyl sulfate = 2-O-sulfo-alpha,alpha-trehalose + adenosine 3',5'-bisphosphate + H(+)</text>
        <dbReference type="Rhea" id="RHEA:41608"/>
        <dbReference type="ChEBI" id="CHEBI:15378"/>
        <dbReference type="ChEBI" id="CHEBI:16551"/>
        <dbReference type="ChEBI" id="CHEBI:58339"/>
        <dbReference type="ChEBI" id="CHEBI:58343"/>
        <dbReference type="ChEBI" id="CHEBI:60091"/>
        <dbReference type="EC" id="2.8.2.37"/>
    </reaction>
</comment>
<keyword evidence="1" id="KW-0119">Carbohydrate metabolism</keyword>
<dbReference type="AlphaFoldDB" id="A0A848L5K3"/>
<evidence type="ECO:0000259" key="3">
    <source>
        <dbReference type="Pfam" id="PF09037"/>
    </source>
</evidence>